<dbReference type="PANTHER" id="PTHR24016:SF0">
    <property type="entry name" value="CONSERVED OLIGOMERIC GOLGI COMPLEX SUBUNIT 4"/>
    <property type="match status" value="1"/>
</dbReference>
<evidence type="ECO:0000256" key="1">
    <source>
        <dbReference type="SAM" id="Coils"/>
    </source>
</evidence>
<organism evidence="3 4">
    <name type="scientific">Bugula neritina</name>
    <name type="common">Brown bryozoan</name>
    <name type="synonym">Sertularia neritina</name>
    <dbReference type="NCBI Taxonomy" id="10212"/>
    <lineage>
        <taxon>Eukaryota</taxon>
        <taxon>Metazoa</taxon>
        <taxon>Spiralia</taxon>
        <taxon>Lophotrochozoa</taxon>
        <taxon>Bryozoa</taxon>
        <taxon>Gymnolaemata</taxon>
        <taxon>Cheilostomatida</taxon>
        <taxon>Flustrina</taxon>
        <taxon>Buguloidea</taxon>
        <taxon>Bugulidae</taxon>
        <taxon>Bugula</taxon>
    </lineage>
</organism>
<dbReference type="GO" id="GO:0017119">
    <property type="term" value="C:Golgi transport complex"/>
    <property type="evidence" value="ECO:0007669"/>
    <property type="project" value="TreeGrafter"/>
</dbReference>
<feature type="coiled-coil region" evidence="1">
    <location>
        <begin position="4"/>
        <end position="31"/>
    </location>
</feature>
<dbReference type="InterPro" id="IPR048682">
    <property type="entry name" value="COG4"/>
</dbReference>
<evidence type="ECO:0000259" key="2">
    <source>
        <dbReference type="Pfam" id="PF20663"/>
    </source>
</evidence>
<protein>
    <submittedName>
        <fullName evidence="3">COG4</fullName>
    </submittedName>
</protein>
<dbReference type="Pfam" id="PF20663">
    <property type="entry name" value="COG4_N"/>
    <property type="match status" value="1"/>
</dbReference>
<name>A0A7J7JVP9_BUGNE</name>
<dbReference type="EMBL" id="VXIV02001762">
    <property type="protein sequence ID" value="KAF6030037.1"/>
    <property type="molecule type" value="Genomic_DNA"/>
</dbReference>
<accession>A0A7J7JVP9</accession>
<dbReference type="AlphaFoldDB" id="A0A7J7JVP9"/>
<gene>
    <name evidence="3" type="ORF">EB796_011659</name>
</gene>
<comment type="caution">
    <text evidence="3">The sequence shown here is derived from an EMBL/GenBank/DDBJ whole genome shotgun (WGS) entry which is preliminary data.</text>
</comment>
<keyword evidence="1" id="KW-0175">Coiled coil</keyword>
<feature type="domain" description="Conserved oligomeric Golgi complex subunit 4 N-terminal" evidence="2">
    <location>
        <begin position="40"/>
        <end position="135"/>
    </location>
</feature>
<dbReference type="PANTHER" id="PTHR24016">
    <property type="entry name" value="CONSERVED OLIGOMERIC GOLGI COMPLEX SUBUNIT 4"/>
    <property type="match status" value="1"/>
</dbReference>
<dbReference type="Proteomes" id="UP000593567">
    <property type="component" value="Unassembled WGS sequence"/>
</dbReference>
<dbReference type="GO" id="GO:0006890">
    <property type="term" value="P:retrograde vesicle-mediated transport, Golgi to endoplasmic reticulum"/>
    <property type="evidence" value="ECO:0007669"/>
    <property type="project" value="TreeGrafter"/>
</dbReference>
<sequence>MSTIEEIQAELRALTEQEDEINESLDALLQERGVLEDQLASLHKLMPNLGLIHNDAKQLTGMISFTSQLADNVSGKVRQLDLAKSRVLAASLRVEDVLDLKFCTEGVQTALHEESYEKAAALIHRFLSMDEAVLQLSEDAAEGSSLKQSFTTLHEAAAKLRSLTHSKFDSAVNSGDVASVERFFKIFPLLGIKEEGLTKFAKWQSAQTSTQIEV</sequence>
<dbReference type="InterPro" id="IPR048680">
    <property type="entry name" value="COG4_N"/>
</dbReference>
<dbReference type="GO" id="GO:0007030">
    <property type="term" value="P:Golgi organization"/>
    <property type="evidence" value="ECO:0007669"/>
    <property type="project" value="TreeGrafter"/>
</dbReference>
<proteinExistence type="predicted"/>
<evidence type="ECO:0000313" key="3">
    <source>
        <dbReference type="EMBL" id="KAF6030037.1"/>
    </source>
</evidence>
<evidence type="ECO:0000313" key="4">
    <source>
        <dbReference type="Proteomes" id="UP000593567"/>
    </source>
</evidence>
<dbReference type="OrthoDB" id="47059at2759"/>
<keyword evidence="4" id="KW-1185">Reference proteome</keyword>
<reference evidence="3" key="1">
    <citation type="submission" date="2020-06" db="EMBL/GenBank/DDBJ databases">
        <title>Draft genome of Bugula neritina, a colonial animal packing powerful symbionts and potential medicines.</title>
        <authorList>
            <person name="Rayko M."/>
        </authorList>
    </citation>
    <scope>NUCLEOTIDE SEQUENCE [LARGE SCALE GENOMIC DNA]</scope>
    <source>
        <strain evidence="3">Kwan_BN1</strain>
    </source>
</reference>